<protein>
    <submittedName>
        <fullName evidence="1">Uncharacterized protein</fullName>
    </submittedName>
</protein>
<comment type="caution">
    <text evidence="1">The sequence shown here is derived from an EMBL/GenBank/DDBJ whole genome shotgun (WGS) entry which is preliminary data.</text>
</comment>
<reference evidence="1 2" key="1">
    <citation type="submission" date="2019-07" db="EMBL/GenBank/DDBJ databases">
        <title>Genomic Encyclopedia of Archaeal and Bacterial Type Strains, Phase II (KMG-II): from individual species to whole genera.</title>
        <authorList>
            <person name="Goeker M."/>
        </authorList>
    </citation>
    <scope>NUCLEOTIDE SEQUENCE [LARGE SCALE GENOMIC DNA]</scope>
    <source>
        <strain evidence="1 2">DSM 17527</strain>
    </source>
</reference>
<organism evidence="1 2">
    <name type="scientific">Aquimarina intermedia</name>
    <dbReference type="NCBI Taxonomy" id="350814"/>
    <lineage>
        <taxon>Bacteria</taxon>
        <taxon>Pseudomonadati</taxon>
        <taxon>Bacteroidota</taxon>
        <taxon>Flavobacteriia</taxon>
        <taxon>Flavobacteriales</taxon>
        <taxon>Flavobacteriaceae</taxon>
        <taxon>Aquimarina</taxon>
    </lineage>
</organism>
<sequence length="68" mass="8212">MTRQQADLNENELIELVSKKYLDLISHIDLIKGIDEISISFFWYRISKDKWNNAKSFRMRDLMSFKIN</sequence>
<dbReference type="RefSeq" id="WP_148782756.1">
    <property type="nucleotide sequence ID" value="NZ_VNHU01000005.1"/>
</dbReference>
<evidence type="ECO:0000313" key="2">
    <source>
        <dbReference type="Proteomes" id="UP000324376"/>
    </source>
</evidence>
<dbReference type="Proteomes" id="UP000324376">
    <property type="component" value="Unassembled WGS sequence"/>
</dbReference>
<dbReference type="EMBL" id="VNHU01000005">
    <property type="protein sequence ID" value="TYP73663.1"/>
    <property type="molecule type" value="Genomic_DNA"/>
</dbReference>
<dbReference type="AlphaFoldDB" id="A0A5S5C6S1"/>
<gene>
    <name evidence="1" type="ORF">BD809_105254</name>
</gene>
<keyword evidence="2" id="KW-1185">Reference proteome</keyword>
<evidence type="ECO:0000313" key="1">
    <source>
        <dbReference type="EMBL" id="TYP73663.1"/>
    </source>
</evidence>
<accession>A0A5S5C6S1</accession>
<name>A0A5S5C6S1_9FLAO</name>
<proteinExistence type="predicted"/>
<dbReference type="OrthoDB" id="1452547at2"/>